<dbReference type="PROSITE" id="PS51257">
    <property type="entry name" value="PROKAR_LIPOPROTEIN"/>
    <property type="match status" value="1"/>
</dbReference>
<sequence>MRFLLKRLCLILLTVSSIACVAKQPQVDKFSTYFWPDMADPKISLEKVIDTDFIYENRSFWEKFFGIGYDVKPLHRPFAVAANDSFIAVSDIMYGVINLIDRSDMSLDIIGTIDGKHLKSPVDLDFEGNDLFIVDSEKNYIIRYNVLTEKSKFLDIQMKKPVAIKVDHNNQKIFLADTKRNTIIVTDLNGNILNSFGGKLNYPLDIDLNTKEKKVYVLDSMNFRVVVFNYNGKRLKTFGEIGMKPGQFSKPKGLCLGKYDRLYITDADFDNFQIFNTEGQLLYFLGETGNSPIKFYMPERVYCYEDELYVSDLYNSRVKMYKVYE</sequence>
<proteinExistence type="predicted"/>
<evidence type="ECO:0000256" key="1">
    <source>
        <dbReference type="ARBA" id="ARBA00022729"/>
    </source>
</evidence>
<reference evidence="6 7" key="1">
    <citation type="journal article" date="2011" name="Stand. Genomic Sci.">
        <title>Genome sequence of the moderately thermophilic halophile Flexistipes sinusarabici strain (MAS10).</title>
        <authorList>
            <person name="Lapidus A."/>
            <person name="Chertkov O."/>
            <person name="Nolan M."/>
            <person name="Lucas S."/>
            <person name="Hammon N."/>
            <person name="Deshpande S."/>
            <person name="Cheng J.F."/>
            <person name="Tapia R."/>
            <person name="Han C."/>
            <person name="Goodwin L."/>
            <person name="Pitluck S."/>
            <person name="Liolios K."/>
            <person name="Pagani I."/>
            <person name="Ivanova N."/>
            <person name="Huntemann M."/>
            <person name="Mavromatis K."/>
            <person name="Mikhailova N."/>
            <person name="Pati A."/>
            <person name="Chen A."/>
            <person name="Palaniappan K."/>
            <person name="Land M."/>
            <person name="Hauser L."/>
            <person name="Brambilla E.M."/>
            <person name="Rohde M."/>
            <person name="Abt B."/>
            <person name="Spring S."/>
            <person name="Goker M."/>
            <person name="Bristow J."/>
            <person name="Eisen J.A."/>
            <person name="Markowitz V."/>
            <person name="Hugenholtz P."/>
            <person name="Kyrpides N.C."/>
            <person name="Klenk H.P."/>
            <person name="Woyke T."/>
        </authorList>
    </citation>
    <scope>NUCLEOTIDE SEQUENCE [LARGE SCALE GENOMIC DNA]</scope>
    <source>
        <strain evidence="7">DSM 4947 / MAS 10</strain>
    </source>
</reference>
<name>F8E4R4_FLESM</name>
<dbReference type="KEGG" id="fsi:Flexsi_1993"/>
<protein>
    <submittedName>
        <fullName evidence="6">NHL repeat containing protein</fullName>
    </submittedName>
</protein>
<dbReference type="InterPro" id="IPR001258">
    <property type="entry name" value="NHL_repeat"/>
</dbReference>
<gene>
    <name evidence="6" type="ordered locus">Flexsi_1993</name>
</gene>
<dbReference type="InterPro" id="IPR011042">
    <property type="entry name" value="6-blade_b-propeller_TolB-like"/>
</dbReference>
<dbReference type="Proteomes" id="UP000006621">
    <property type="component" value="Chromosome"/>
</dbReference>
<evidence type="ECO:0000313" key="7">
    <source>
        <dbReference type="Proteomes" id="UP000006621"/>
    </source>
</evidence>
<keyword evidence="3" id="KW-0325">Glycoprotein</keyword>
<reference evidence="7" key="2">
    <citation type="submission" date="2011-06" db="EMBL/GenBank/DDBJ databases">
        <title>The complete genome of Flexistipes sinusarabici DSM 4947.</title>
        <authorList>
            <person name="Lucas S."/>
            <person name="Han J."/>
            <person name="Lapidus A."/>
            <person name="Bruce D."/>
            <person name="Goodwin L."/>
            <person name="Pitluck S."/>
            <person name="Peters L."/>
            <person name="Kyrpides N."/>
            <person name="Mavromatis K."/>
            <person name="Ivanova N."/>
            <person name="Mikhailova N."/>
            <person name="Chertkov O."/>
            <person name="Detter J.C."/>
            <person name="Tapia R."/>
            <person name="Han C."/>
            <person name="Land M."/>
            <person name="Hauser L."/>
            <person name="Markowitz V."/>
            <person name="Cheng J.-F."/>
            <person name="Hugenholtz P."/>
            <person name="Woyke T."/>
            <person name="Wu D."/>
            <person name="Spring S."/>
            <person name="Schroeder M."/>
            <person name="Brambilla E."/>
            <person name="Klenk H.-P."/>
            <person name="Eisen J.A."/>
        </authorList>
    </citation>
    <scope>NUCLEOTIDE SEQUENCE [LARGE SCALE GENOMIC DNA]</scope>
    <source>
        <strain evidence="7">DSM 4947 / MAS 10</strain>
    </source>
</reference>
<accession>F8E4R4</accession>
<dbReference type="HOGENOM" id="CLU_008645_8_0_0"/>
<evidence type="ECO:0000256" key="2">
    <source>
        <dbReference type="ARBA" id="ARBA00022737"/>
    </source>
</evidence>
<dbReference type="EMBL" id="CP002858">
    <property type="protein sequence ID" value="AEI15622.1"/>
    <property type="molecule type" value="Genomic_DNA"/>
</dbReference>
<evidence type="ECO:0000256" key="5">
    <source>
        <dbReference type="SAM" id="SignalP"/>
    </source>
</evidence>
<keyword evidence="7" id="KW-1185">Reference proteome</keyword>
<dbReference type="RefSeq" id="WP_013887075.1">
    <property type="nucleotide sequence ID" value="NC_015672.1"/>
</dbReference>
<dbReference type="PANTHER" id="PTHR10680:SF14">
    <property type="entry name" value="PEPTIDYL-GLYCINE ALPHA-AMIDATING MONOOXYGENASE"/>
    <property type="match status" value="1"/>
</dbReference>
<organism evidence="6 7">
    <name type="scientific">Flexistipes sinusarabici (strain ATCC 49648 / DSM 4947 / MAS 10)</name>
    <dbReference type="NCBI Taxonomy" id="717231"/>
    <lineage>
        <taxon>Bacteria</taxon>
        <taxon>Pseudomonadati</taxon>
        <taxon>Deferribacterota</taxon>
        <taxon>Deferribacteres</taxon>
        <taxon>Deferribacterales</taxon>
        <taxon>Flexistipitaceae</taxon>
        <taxon>Flexistipes</taxon>
    </lineage>
</organism>
<dbReference type="PROSITE" id="PS51125">
    <property type="entry name" value="NHL"/>
    <property type="match status" value="1"/>
</dbReference>
<dbReference type="Gene3D" id="2.120.10.30">
    <property type="entry name" value="TolB, C-terminal domain"/>
    <property type="match status" value="2"/>
</dbReference>
<dbReference type="AlphaFoldDB" id="F8E4R4"/>
<evidence type="ECO:0000256" key="3">
    <source>
        <dbReference type="ARBA" id="ARBA00023180"/>
    </source>
</evidence>
<dbReference type="SUPFAM" id="SSF101898">
    <property type="entry name" value="NHL repeat"/>
    <property type="match status" value="1"/>
</dbReference>
<keyword evidence="1 5" id="KW-0732">Signal</keyword>
<dbReference type="OrthoDB" id="9799230at2"/>
<dbReference type="eggNOG" id="COG3391">
    <property type="taxonomic scope" value="Bacteria"/>
</dbReference>
<dbReference type="PANTHER" id="PTHR10680">
    <property type="entry name" value="PEPTIDYL-GLYCINE ALPHA-AMIDATING MONOOXYGENASE"/>
    <property type="match status" value="1"/>
</dbReference>
<dbReference type="STRING" id="717231.Flexsi_1993"/>
<evidence type="ECO:0000256" key="4">
    <source>
        <dbReference type="PROSITE-ProRule" id="PRU00504"/>
    </source>
</evidence>
<feature type="repeat" description="NHL" evidence="4">
    <location>
        <begin position="235"/>
        <end position="278"/>
    </location>
</feature>
<keyword evidence="2" id="KW-0677">Repeat</keyword>
<feature type="chain" id="PRO_5003369307" evidence="5">
    <location>
        <begin position="20"/>
        <end position="325"/>
    </location>
</feature>
<evidence type="ECO:0000313" key="6">
    <source>
        <dbReference type="EMBL" id="AEI15622.1"/>
    </source>
</evidence>
<feature type="signal peptide" evidence="5">
    <location>
        <begin position="1"/>
        <end position="19"/>
    </location>
</feature>